<evidence type="ECO:0000256" key="2">
    <source>
        <dbReference type="ARBA" id="ARBA00022729"/>
    </source>
</evidence>
<dbReference type="EMBL" id="JAIZTC010000001">
    <property type="protein sequence ID" value="MCA8378576.1"/>
    <property type="molecule type" value="Genomic_DNA"/>
</dbReference>
<comment type="caution">
    <text evidence="4">The sequence shown here is derived from an EMBL/GenBank/DDBJ whole genome shotgun (WGS) entry which is preliminary data.</text>
</comment>
<dbReference type="Proteomes" id="UP001199070">
    <property type="component" value="Unassembled WGS sequence"/>
</dbReference>
<dbReference type="AlphaFoldDB" id="A0AAW4T8E7"/>
<dbReference type="Gene3D" id="3.40.50.2300">
    <property type="match status" value="2"/>
</dbReference>
<keyword evidence="2" id="KW-0732">Signal</keyword>
<dbReference type="Pfam" id="PF13458">
    <property type="entry name" value="Peripla_BP_6"/>
    <property type="match status" value="1"/>
</dbReference>
<dbReference type="RefSeq" id="WP_226133308.1">
    <property type="nucleotide sequence ID" value="NZ_JAIZSO010000007.1"/>
</dbReference>
<dbReference type="CDD" id="cd06342">
    <property type="entry name" value="PBP1_ABC_LIVBP-like"/>
    <property type="match status" value="1"/>
</dbReference>
<comment type="similarity">
    <text evidence="1">Belongs to the leucine-binding protein family.</text>
</comment>
<dbReference type="InterPro" id="IPR028081">
    <property type="entry name" value="Leu-bd"/>
</dbReference>
<dbReference type="SUPFAM" id="SSF53822">
    <property type="entry name" value="Periplasmic binding protein-like I"/>
    <property type="match status" value="1"/>
</dbReference>
<dbReference type="InterPro" id="IPR028082">
    <property type="entry name" value="Peripla_BP_I"/>
</dbReference>
<proteinExistence type="inferred from homology"/>
<gene>
    <name evidence="4" type="ORF">LGN22_06715</name>
</gene>
<accession>A0AAW4T8E7</accession>
<feature type="domain" description="Leucine-binding protein" evidence="3">
    <location>
        <begin position="63"/>
        <end position="389"/>
    </location>
</feature>
<reference evidence="4" key="1">
    <citation type="submission" date="2023-08" db="EMBL/GenBank/DDBJ databases">
        <title>A collection of bacterial strains from the Burkholderia cepacia Research Laboratory and Repository.</title>
        <authorList>
            <person name="Lipuma J."/>
            <person name="Spilker T."/>
        </authorList>
    </citation>
    <scope>NUCLEOTIDE SEQUENCE</scope>
    <source>
        <strain evidence="4">AU0862</strain>
    </source>
</reference>
<evidence type="ECO:0000259" key="3">
    <source>
        <dbReference type="Pfam" id="PF13458"/>
    </source>
</evidence>
<dbReference type="PANTHER" id="PTHR47151">
    <property type="entry name" value="LEU/ILE/VAL-BINDING ABC TRANSPORTER SUBUNIT"/>
    <property type="match status" value="1"/>
</dbReference>
<evidence type="ECO:0000313" key="4">
    <source>
        <dbReference type="EMBL" id="MCA8378576.1"/>
    </source>
</evidence>
<organism evidence="4 5">
    <name type="scientific">Burkholderia cenocepacia</name>
    <dbReference type="NCBI Taxonomy" id="95486"/>
    <lineage>
        <taxon>Bacteria</taxon>
        <taxon>Pseudomonadati</taxon>
        <taxon>Pseudomonadota</taxon>
        <taxon>Betaproteobacteria</taxon>
        <taxon>Burkholderiales</taxon>
        <taxon>Burkholderiaceae</taxon>
        <taxon>Burkholderia</taxon>
        <taxon>Burkholderia cepacia complex</taxon>
    </lineage>
</organism>
<sequence length="415" mass="44023">MRRKKRNKFTNRAARCLSDFATAADNRSIRQPRSCEEIIMRSRHLLLALAPLVLAVSAFGADTVVVGFAGALTGAQAHFGEDSARGIRLAIDEINAGHPSVAGHPVTFALDAQDDQADPKVATTVAQRFVDTHVSAVIGHQNSGTSIAVARLYATANIAELTPSATNPEFTRLGYRTTFRLLANDDFLGQAVARYAVEQLHARRIGVVDDRTAYGQGIADVFVGGLGASGATVVAREYTTDKAFDFGAPLTLLKGKAPDAIFFGGMDTQGGPMLKQMRKLRIAAPLLGGDGLCTHEILKLAGDALDGNLVCADGGRSLAKMPGGPAFAARFTQKYGASVQLYAPYAYDAMMAVYHAVMLAQSTDPAKIVDALHRVDFQGVTGRIAFDARGELRNPAATISTFKGGNKVTLSEVVK</sequence>
<protein>
    <submittedName>
        <fullName evidence="4">Branched-chain amino acid ABC transporter substrate-binding protein</fullName>
    </submittedName>
</protein>
<evidence type="ECO:0000313" key="5">
    <source>
        <dbReference type="Proteomes" id="UP001199070"/>
    </source>
</evidence>
<dbReference type="PANTHER" id="PTHR47151:SF2">
    <property type="entry name" value="AMINO ACID BINDING PROTEIN"/>
    <property type="match status" value="1"/>
</dbReference>
<evidence type="ECO:0000256" key="1">
    <source>
        <dbReference type="ARBA" id="ARBA00010062"/>
    </source>
</evidence>
<name>A0AAW4T8E7_9BURK</name>